<dbReference type="OrthoDB" id="3800936at2759"/>
<proteinExistence type="predicted"/>
<dbReference type="AlphaFoldDB" id="A0A3M7QYP6"/>
<accession>A0A3M7QYP6</accession>
<feature type="non-terminal residue" evidence="1">
    <location>
        <position position="1"/>
    </location>
</feature>
<comment type="caution">
    <text evidence="1">The sequence shown here is derived from an EMBL/GenBank/DDBJ whole genome shotgun (WGS) entry which is preliminary data.</text>
</comment>
<sequence length="227" mass="25532">KDVPYEFIQNYNQLPVLAYPGQVFPYIPRSYANLLDDICNKEGLSQPVYTLHTTAATDQDGKEIGLYMYKITLSNSTNPTPMCSNRLMRTIEEAKNDAAEFVISQYFPQYIQSMADMNDQYIHCQTTSVMPNAMIPTMPYIAPGEAQVSPADSNSQDVAQDQNSNIHLASIESNNAIAQSQYFLSQQSQIPPLSTPQYVFDTNGNDNAFCIQLKRFTSVFTPCYKPE</sequence>
<protein>
    <submittedName>
        <fullName evidence="1">APOBEC1 complementation factor-like isoform X3</fullName>
    </submittedName>
</protein>
<name>A0A3M7QYP6_BRAPC</name>
<keyword evidence="2" id="KW-1185">Reference proteome</keyword>
<organism evidence="1 2">
    <name type="scientific">Brachionus plicatilis</name>
    <name type="common">Marine rotifer</name>
    <name type="synonym">Brachionus muelleri</name>
    <dbReference type="NCBI Taxonomy" id="10195"/>
    <lineage>
        <taxon>Eukaryota</taxon>
        <taxon>Metazoa</taxon>
        <taxon>Spiralia</taxon>
        <taxon>Gnathifera</taxon>
        <taxon>Rotifera</taxon>
        <taxon>Eurotatoria</taxon>
        <taxon>Monogononta</taxon>
        <taxon>Pseudotrocha</taxon>
        <taxon>Ploima</taxon>
        <taxon>Brachionidae</taxon>
        <taxon>Brachionus</taxon>
    </lineage>
</organism>
<evidence type="ECO:0000313" key="2">
    <source>
        <dbReference type="Proteomes" id="UP000276133"/>
    </source>
</evidence>
<gene>
    <name evidence="1" type="ORF">BpHYR1_018767</name>
</gene>
<reference evidence="1 2" key="1">
    <citation type="journal article" date="2018" name="Sci. Rep.">
        <title>Genomic signatures of local adaptation to the degree of environmental predictability in rotifers.</title>
        <authorList>
            <person name="Franch-Gras L."/>
            <person name="Hahn C."/>
            <person name="Garcia-Roger E.M."/>
            <person name="Carmona M.J."/>
            <person name="Serra M."/>
            <person name="Gomez A."/>
        </authorList>
    </citation>
    <scope>NUCLEOTIDE SEQUENCE [LARGE SCALE GENOMIC DNA]</scope>
    <source>
        <strain evidence="1">HYR1</strain>
    </source>
</reference>
<dbReference type="Proteomes" id="UP000276133">
    <property type="component" value="Unassembled WGS sequence"/>
</dbReference>
<evidence type="ECO:0000313" key="1">
    <source>
        <dbReference type="EMBL" id="RNA16231.1"/>
    </source>
</evidence>
<dbReference type="Pfam" id="PF14709">
    <property type="entry name" value="DND1_DSRM"/>
    <property type="match status" value="1"/>
</dbReference>
<dbReference type="EMBL" id="REGN01004757">
    <property type="protein sequence ID" value="RNA16231.1"/>
    <property type="molecule type" value="Genomic_DNA"/>
</dbReference>